<gene>
    <name evidence="2" type="ORF">NIES21_54430</name>
</gene>
<keyword evidence="1" id="KW-1133">Transmembrane helix</keyword>
<keyword evidence="1" id="KW-0812">Transmembrane</keyword>
<keyword evidence="1" id="KW-0472">Membrane</keyword>
<evidence type="ECO:0000313" key="2">
    <source>
        <dbReference type="EMBL" id="BAY19580.1"/>
    </source>
</evidence>
<protein>
    <submittedName>
        <fullName evidence="2">Uncharacterized protein</fullName>
    </submittedName>
</protein>
<organism evidence="2 3">
    <name type="scientific">Anabaenopsis circularis NIES-21</name>
    <dbReference type="NCBI Taxonomy" id="1085406"/>
    <lineage>
        <taxon>Bacteria</taxon>
        <taxon>Bacillati</taxon>
        <taxon>Cyanobacteriota</taxon>
        <taxon>Cyanophyceae</taxon>
        <taxon>Nostocales</taxon>
        <taxon>Nodulariaceae</taxon>
        <taxon>Anabaenopsis</taxon>
    </lineage>
</organism>
<reference evidence="2 3" key="1">
    <citation type="submission" date="2017-06" db="EMBL/GenBank/DDBJ databases">
        <title>Genome sequencing of cyanobaciteial culture collection at National Institute for Environmental Studies (NIES).</title>
        <authorList>
            <person name="Hirose Y."/>
            <person name="Shimura Y."/>
            <person name="Fujisawa T."/>
            <person name="Nakamura Y."/>
            <person name="Kawachi M."/>
        </authorList>
    </citation>
    <scope>NUCLEOTIDE SEQUENCE [LARGE SCALE GENOMIC DNA]</scope>
    <source>
        <strain evidence="2 3">NIES-21</strain>
    </source>
</reference>
<feature type="transmembrane region" description="Helical" evidence="1">
    <location>
        <begin position="32"/>
        <end position="54"/>
    </location>
</feature>
<proteinExistence type="predicted"/>
<keyword evidence="3" id="KW-1185">Reference proteome</keyword>
<dbReference type="OrthoDB" id="9971991at2"/>
<sequence>MNKNNHMDKVEKHQGILISSNPTDPPIPPPPIALIPILMYGGIAVAVIISMSYFSQIQLKLITELIKTLNKKTK</sequence>
<dbReference type="EMBL" id="AP018174">
    <property type="protein sequence ID" value="BAY19580.1"/>
    <property type="molecule type" value="Genomic_DNA"/>
</dbReference>
<evidence type="ECO:0000256" key="1">
    <source>
        <dbReference type="SAM" id="Phobius"/>
    </source>
</evidence>
<name>A0A1Z4GQ16_9CYAN</name>
<dbReference type="AlphaFoldDB" id="A0A1Z4GQ16"/>
<accession>A0A1Z4GQ16</accession>
<evidence type="ECO:0000313" key="3">
    <source>
        <dbReference type="Proteomes" id="UP000218287"/>
    </source>
</evidence>
<dbReference type="Proteomes" id="UP000218287">
    <property type="component" value="Chromosome"/>
</dbReference>